<organism evidence="2 3">
    <name type="scientific">Smittium angustum</name>
    <dbReference type="NCBI Taxonomy" id="133377"/>
    <lineage>
        <taxon>Eukaryota</taxon>
        <taxon>Fungi</taxon>
        <taxon>Fungi incertae sedis</taxon>
        <taxon>Zoopagomycota</taxon>
        <taxon>Kickxellomycotina</taxon>
        <taxon>Harpellomycetes</taxon>
        <taxon>Harpellales</taxon>
        <taxon>Legeriomycetaceae</taxon>
        <taxon>Smittium</taxon>
    </lineage>
</organism>
<dbReference type="EMBL" id="MBFU01000891">
    <property type="protein sequence ID" value="PVZ97257.1"/>
    <property type="molecule type" value="Genomic_DNA"/>
</dbReference>
<reference evidence="2 3" key="1">
    <citation type="journal article" date="2018" name="MBio">
        <title>Comparative Genomics Reveals the Core Gene Toolbox for the Fungus-Insect Symbiosis.</title>
        <authorList>
            <person name="Wang Y."/>
            <person name="Stata M."/>
            <person name="Wang W."/>
            <person name="Stajich J.E."/>
            <person name="White M.M."/>
            <person name="Moncalvo J.M."/>
        </authorList>
    </citation>
    <scope>NUCLEOTIDE SEQUENCE [LARGE SCALE GENOMIC DNA]</scope>
    <source>
        <strain evidence="2 3">AUS-126-30</strain>
    </source>
</reference>
<protein>
    <submittedName>
        <fullName evidence="2">Uncharacterized protein</fullName>
    </submittedName>
</protein>
<name>A0A2U1IWT6_SMIAN</name>
<sequence>MSKRHYWEHKENVADYKGSLQFIKEFFENGQLKAPNLDESTLITFNNERSLEEVEADIQEMSKGMSSRDSDFEYQNSHSDSICFQENNMVARGDYESAEDEISSSDEDVDYVSDG</sequence>
<accession>A0A2U1IWT6</accession>
<feature type="compositionally biased region" description="Acidic residues" evidence="1">
    <location>
        <begin position="96"/>
        <end position="115"/>
    </location>
</feature>
<feature type="compositionally biased region" description="Polar residues" evidence="1">
    <location>
        <begin position="73"/>
        <end position="88"/>
    </location>
</feature>
<keyword evidence="3" id="KW-1185">Reference proteome</keyword>
<comment type="caution">
    <text evidence="2">The sequence shown here is derived from an EMBL/GenBank/DDBJ whole genome shotgun (WGS) entry which is preliminary data.</text>
</comment>
<dbReference type="AlphaFoldDB" id="A0A2U1IWT6"/>
<evidence type="ECO:0000313" key="2">
    <source>
        <dbReference type="EMBL" id="PVZ97257.1"/>
    </source>
</evidence>
<proteinExistence type="predicted"/>
<gene>
    <name evidence="2" type="ORF">BB558_006791</name>
</gene>
<evidence type="ECO:0000256" key="1">
    <source>
        <dbReference type="SAM" id="MobiDB-lite"/>
    </source>
</evidence>
<dbReference type="Proteomes" id="UP000245591">
    <property type="component" value="Unassembled WGS sequence"/>
</dbReference>
<feature type="non-terminal residue" evidence="2">
    <location>
        <position position="115"/>
    </location>
</feature>
<feature type="region of interest" description="Disordered" evidence="1">
    <location>
        <begin position="60"/>
        <end position="115"/>
    </location>
</feature>
<evidence type="ECO:0000313" key="3">
    <source>
        <dbReference type="Proteomes" id="UP000245591"/>
    </source>
</evidence>